<feature type="non-terminal residue" evidence="1">
    <location>
        <position position="1"/>
    </location>
</feature>
<dbReference type="Proteomes" id="UP001529510">
    <property type="component" value="Unassembled WGS sequence"/>
</dbReference>
<evidence type="ECO:0000313" key="1">
    <source>
        <dbReference type="EMBL" id="KAL0189875.1"/>
    </source>
</evidence>
<comment type="caution">
    <text evidence="1">The sequence shown here is derived from an EMBL/GenBank/DDBJ whole genome shotgun (WGS) entry which is preliminary data.</text>
</comment>
<dbReference type="AlphaFoldDB" id="A0ABD0QW00"/>
<reference evidence="1 2" key="1">
    <citation type="submission" date="2024-05" db="EMBL/GenBank/DDBJ databases">
        <title>Genome sequencing and assembly of Indian major carp, Cirrhinus mrigala (Hamilton, 1822).</title>
        <authorList>
            <person name="Mohindra V."/>
            <person name="Chowdhury L.M."/>
            <person name="Lal K."/>
            <person name="Jena J.K."/>
        </authorList>
    </citation>
    <scope>NUCLEOTIDE SEQUENCE [LARGE SCALE GENOMIC DNA]</scope>
    <source>
        <strain evidence="1">CM1030</strain>
        <tissue evidence="1">Blood</tissue>
    </source>
</reference>
<protein>
    <submittedName>
        <fullName evidence="1">Uncharacterized protein</fullName>
    </submittedName>
</protein>
<organism evidence="1 2">
    <name type="scientific">Cirrhinus mrigala</name>
    <name type="common">Mrigala</name>
    <dbReference type="NCBI Taxonomy" id="683832"/>
    <lineage>
        <taxon>Eukaryota</taxon>
        <taxon>Metazoa</taxon>
        <taxon>Chordata</taxon>
        <taxon>Craniata</taxon>
        <taxon>Vertebrata</taxon>
        <taxon>Euteleostomi</taxon>
        <taxon>Actinopterygii</taxon>
        <taxon>Neopterygii</taxon>
        <taxon>Teleostei</taxon>
        <taxon>Ostariophysi</taxon>
        <taxon>Cypriniformes</taxon>
        <taxon>Cyprinidae</taxon>
        <taxon>Labeoninae</taxon>
        <taxon>Labeonini</taxon>
        <taxon>Cirrhinus</taxon>
    </lineage>
</organism>
<keyword evidence="2" id="KW-1185">Reference proteome</keyword>
<proteinExistence type="predicted"/>
<evidence type="ECO:0000313" key="2">
    <source>
        <dbReference type="Proteomes" id="UP001529510"/>
    </source>
</evidence>
<feature type="non-terminal residue" evidence="1">
    <location>
        <position position="62"/>
    </location>
</feature>
<dbReference type="EMBL" id="JAMKFB020000007">
    <property type="protein sequence ID" value="KAL0189875.1"/>
    <property type="molecule type" value="Genomic_DNA"/>
</dbReference>
<sequence length="62" mass="7333">TYCRQHHIDLATVYDHTDLDEMMRVVRQFHIGDVCDRFLDLVRSEPDHVYSVGSRSAQQLEQ</sequence>
<accession>A0ABD0QW00</accession>
<gene>
    <name evidence="1" type="ORF">M9458_016974</name>
</gene>
<name>A0ABD0QW00_CIRMR</name>